<proteinExistence type="predicted"/>
<comment type="caution">
    <text evidence="1">The sequence shown here is derived from an EMBL/GenBank/DDBJ whole genome shotgun (WGS) entry which is preliminary data.</text>
</comment>
<accession>A0A263DB84</accession>
<dbReference type="AlphaFoldDB" id="A0A263DB84"/>
<organism evidence="1 2">
    <name type="scientific">Amycolatopsis antarctica</name>
    <dbReference type="NCBI Taxonomy" id="1854586"/>
    <lineage>
        <taxon>Bacteria</taxon>
        <taxon>Bacillati</taxon>
        <taxon>Actinomycetota</taxon>
        <taxon>Actinomycetes</taxon>
        <taxon>Pseudonocardiales</taxon>
        <taxon>Pseudonocardiaceae</taxon>
        <taxon>Amycolatopsis</taxon>
    </lineage>
</organism>
<evidence type="ECO:0000313" key="2">
    <source>
        <dbReference type="Proteomes" id="UP000242444"/>
    </source>
</evidence>
<dbReference type="Proteomes" id="UP000242444">
    <property type="component" value="Unassembled WGS sequence"/>
</dbReference>
<gene>
    <name evidence="1" type="ORF">CFN78_00515</name>
</gene>
<dbReference type="OrthoDB" id="3694023at2"/>
<sequence length="110" mass="12596">MTATEDRTIADRLTLMRPGPPPIHTRAEIRALLRTWARENPPRRFALYETGSDENGWDGTVFAWGLGFDTHLVVRSIDERVHGRFSSAETMLSVLGRRFDLGMVWIDEEP</sequence>
<dbReference type="SUPFAM" id="SSF54427">
    <property type="entry name" value="NTF2-like"/>
    <property type="match status" value="1"/>
</dbReference>
<reference evidence="1 2" key="1">
    <citation type="submission" date="2017-07" db="EMBL/GenBank/DDBJ databases">
        <title>Amycolatopsis antarcticus sp. nov., isolated from the surface of an Antarcticus brown macroalga.</title>
        <authorList>
            <person name="Wang J."/>
            <person name="Leiva S."/>
            <person name="Huang J."/>
            <person name="Huang Y."/>
        </authorList>
    </citation>
    <scope>NUCLEOTIDE SEQUENCE [LARGE SCALE GENOMIC DNA]</scope>
    <source>
        <strain evidence="1 2">AU-G6</strain>
    </source>
</reference>
<protein>
    <submittedName>
        <fullName evidence="1">Uncharacterized protein</fullName>
    </submittedName>
</protein>
<name>A0A263DB84_9PSEU</name>
<dbReference type="InterPro" id="IPR032710">
    <property type="entry name" value="NTF2-like_dom_sf"/>
</dbReference>
<evidence type="ECO:0000313" key="1">
    <source>
        <dbReference type="EMBL" id="OZM74756.1"/>
    </source>
</evidence>
<dbReference type="EMBL" id="NKYE01000001">
    <property type="protein sequence ID" value="OZM74756.1"/>
    <property type="molecule type" value="Genomic_DNA"/>
</dbReference>
<dbReference type="RefSeq" id="WP_094860540.1">
    <property type="nucleotide sequence ID" value="NZ_NKYE01000001.1"/>
</dbReference>
<keyword evidence="2" id="KW-1185">Reference proteome</keyword>
<dbReference type="InParanoid" id="A0A263DB84"/>